<dbReference type="OrthoDB" id="9797083at2"/>
<dbReference type="Proteomes" id="UP000468766">
    <property type="component" value="Unassembled WGS sequence"/>
</dbReference>
<comment type="caution">
    <text evidence="1">The sequence shown here is derived from an EMBL/GenBank/DDBJ whole genome shotgun (WGS) entry which is preliminary data.</text>
</comment>
<gene>
    <name evidence="1" type="ORF">F9B85_00840</name>
</gene>
<organism evidence="1 2">
    <name type="scientific">Heliorestis acidaminivorans</name>
    <dbReference type="NCBI Taxonomy" id="553427"/>
    <lineage>
        <taxon>Bacteria</taxon>
        <taxon>Bacillati</taxon>
        <taxon>Bacillota</taxon>
        <taxon>Clostridia</taxon>
        <taxon>Eubacteriales</taxon>
        <taxon>Heliobacteriaceae</taxon>
        <taxon>Heliorestis</taxon>
    </lineage>
</organism>
<proteinExistence type="predicted"/>
<accession>A0A6I0F427</accession>
<keyword evidence="2" id="KW-1185">Reference proteome</keyword>
<evidence type="ECO:0000313" key="1">
    <source>
        <dbReference type="EMBL" id="KAB2954273.1"/>
    </source>
</evidence>
<dbReference type="RefSeq" id="WP_151617719.1">
    <property type="nucleotide sequence ID" value="NZ_WBXO01000001.1"/>
</dbReference>
<protein>
    <submittedName>
        <fullName evidence="1">Uncharacterized protein</fullName>
    </submittedName>
</protein>
<name>A0A6I0F427_9FIRM</name>
<sequence length="182" mass="21649">MKESLRSLFYIANRQVDAYLYENHSLRKISTYENFTPQSIDKLWDWWIGSMSYIYELQCMDICVAGDCEKFTFAEGKIDFGMQTNWTLQNIQNSISNCYPHIQHRLIYGEENNEDEEALDKHNPYSFFSIKSIRIFMPYDYFSQVSISKTEKLKEALPYHSAIEDNSNLEEGILYRYFNKKA</sequence>
<reference evidence="1 2" key="1">
    <citation type="submission" date="2019-10" db="EMBL/GenBank/DDBJ databases">
        <title>Whole-genome sequence of the extremophile Heliorestis acidaminivorans DSM 24790.</title>
        <authorList>
            <person name="Kyndt J.A."/>
            <person name="Meyer T.E."/>
        </authorList>
    </citation>
    <scope>NUCLEOTIDE SEQUENCE [LARGE SCALE GENOMIC DNA]</scope>
    <source>
        <strain evidence="1 2">DSM 24790</strain>
    </source>
</reference>
<dbReference type="AlphaFoldDB" id="A0A6I0F427"/>
<dbReference type="EMBL" id="WBXO01000001">
    <property type="protein sequence ID" value="KAB2954273.1"/>
    <property type="molecule type" value="Genomic_DNA"/>
</dbReference>
<evidence type="ECO:0000313" key="2">
    <source>
        <dbReference type="Proteomes" id="UP000468766"/>
    </source>
</evidence>